<keyword evidence="3" id="KW-0238">DNA-binding</keyword>
<dbReference type="RefSeq" id="WP_051462458.1">
    <property type="nucleotide sequence ID" value="NZ_CAWLWS010000099.1"/>
</dbReference>
<dbReference type="EMBL" id="CBXF010000099">
    <property type="protein sequence ID" value="CDL83955.1"/>
    <property type="molecule type" value="Genomic_DNA"/>
</dbReference>
<protein>
    <submittedName>
        <fullName evidence="5">Restriction modification system DNA specificity domain</fullName>
    </submittedName>
</protein>
<dbReference type="GO" id="GO:0003677">
    <property type="term" value="F:DNA binding"/>
    <property type="evidence" value="ECO:0007669"/>
    <property type="project" value="UniProtKB-KW"/>
</dbReference>
<dbReference type="CDD" id="cd17243">
    <property type="entry name" value="RMtype1_S_AchA6I-TRD2-CR2_like"/>
    <property type="match status" value="1"/>
</dbReference>
<keyword evidence="6" id="KW-1185">Reference proteome</keyword>
<dbReference type="AlphaFoldDB" id="W1J3E1"/>
<proteinExistence type="inferred from homology"/>
<dbReference type="Gene3D" id="3.90.220.20">
    <property type="entry name" value="DNA methylase specificity domains"/>
    <property type="match status" value="2"/>
</dbReference>
<dbReference type="REBASE" id="85685">
    <property type="entry name" value="S.Xsz16338ORF40004P"/>
</dbReference>
<organism evidence="5 6">
    <name type="scientific">Xenorhabdus szentirmaii DSM 16338</name>
    <dbReference type="NCBI Taxonomy" id="1427518"/>
    <lineage>
        <taxon>Bacteria</taxon>
        <taxon>Pseudomonadati</taxon>
        <taxon>Pseudomonadota</taxon>
        <taxon>Gammaproteobacteria</taxon>
        <taxon>Enterobacterales</taxon>
        <taxon>Morganellaceae</taxon>
        <taxon>Xenorhabdus</taxon>
    </lineage>
</organism>
<evidence type="ECO:0000313" key="5">
    <source>
        <dbReference type="EMBL" id="CDL83955.1"/>
    </source>
</evidence>
<dbReference type="PANTHER" id="PTHR30408">
    <property type="entry name" value="TYPE-1 RESTRICTION ENZYME ECOKI SPECIFICITY PROTEIN"/>
    <property type="match status" value="1"/>
</dbReference>
<dbReference type="InterPro" id="IPR000055">
    <property type="entry name" value="Restrct_endonuc_typeI_TRD"/>
</dbReference>
<evidence type="ECO:0000256" key="1">
    <source>
        <dbReference type="ARBA" id="ARBA00010923"/>
    </source>
</evidence>
<dbReference type="InterPro" id="IPR052021">
    <property type="entry name" value="Type-I_RS_S_subunit"/>
</dbReference>
<dbReference type="Proteomes" id="UP000019202">
    <property type="component" value="Unassembled WGS sequence"/>
</dbReference>
<evidence type="ECO:0000259" key="4">
    <source>
        <dbReference type="Pfam" id="PF01420"/>
    </source>
</evidence>
<evidence type="ECO:0000256" key="3">
    <source>
        <dbReference type="ARBA" id="ARBA00023125"/>
    </source>
</evidence>
<dbReference type="CDD" id="cd17246">
    <property type="entry name" value="RMtype1_S_SonII-TRD2-CR2_like"/>
    <property type="match status" value="1"/>
</dbReference>
<evidence type="ECO:0000313" key="6">
    <source>
        <dbReference type="Proteomes" id="UP000019202"/>
    </source>
</evidence>
<feature type="domain" description="Type I restriction modification DNA specificity" evidence="4">
    <location>
        <begin position="227"/>
        <end position="375"/>
    </location>
</feature>
<keyword evidence="2" id="KW-0680">Restriction system</keyword>
<dbReference type="GeneID" id="97125692"/>
<dbReference type="SUPFAM" id="SSF116734">
    <property type="entry name" value="DNA methylase specificity domain"/>
    <property type="match status" value="2"/>
</dbReference>
<accession>W1J3E1</accession>
<feature type="domain" description="Type I restriction modification DNA specificity" evidence="4">
    <location>
        <begin position="6"/>
        <end position="185"/>
    </location>
</feature>
<dbReference type="Gene3D" id="1.10.287.1120">
    <property type="entry name" value="Bipartite methylase S protein"/>
    <property type="match status" value="1"/>
</dbReference>
<dbReference type="STRING" id="1427518.XSR1_40005"/>
<sequence length="419" mass="47544">MTTNLWPRVKISNLCELIVDCVNKTAPSVDYETPYKMIRTPNIKNGKINLAGCRFVEKEIFQKWIRRATVERGDVLLTREAPMGEVGYVNFEDTVFLGQRIMQYRVNPQKLDSDYLLYAFLSPDLQSQFRRHDSTGSIVSHIRVPDCSEFEINTPPINEQRKISKVLRKIDDKIELNNSINSELESMAKTLYDYWFVQFDFPDANGKPYKSSGGKMAYNQILKREIPEGWVVTTVGSIGKTELGGTPSTAIEEYWKNADIPWLSSGEMASFPIITSEQKITQAGIDNSAAVLLPKGTVVISIVRYIRPSILGIDATTNQSVVGIRECGWLKSSFIYPYFCSEVPRLMGLRTGAQQPHINKGVIDESPIVIPPLSILNNYYKVADLIFEKIMNVAFQKHELIKLRDWLLPMLMNGQVTVK</sequence>
<evidence type="ECO:0000256" key="2">
    <source>
        <dbReference type="ARBA" id="ARBA00022747"/>
    </source>
</evidence>
<dbReference type="OrthoDB" id="9798929at2"/>
<comment type="similarity">
    <text evidence="1">Belongs to the type-I restriction system S methylase family.</text>
</comment>
<dbReference type="InterPro" id="IPR044946">
    <property type="entry name" value="Restrct_endonuc_typeI_TRD_sf"/>
</dbReference>
<comment type="caution">
    <text evidence="5">The sequence shown here is derived from an EMBL/GenBank/DDBJ whole genome shotgun (WGS) entry which is preliminary data.</text>
</comment>
<name>W1J3E1_9GAMM</name>
<dbReference type="Pfam" id="PF01420">
    <property type="entry name" value="Methylase_S"/>
    <property type="match status" value="2"/>
</dbReference>
<gene>
    <name evidence="5" type="ORF">XSR1_40005</name>
</gene>
<dbReference type="GO" id="GO:0009307">
    <property type="term" value="P:DNA restriction-modification system"/>
    <property type="evidence" value="ECO:0007669"/>
    <property type="project" value="UniProtKB-KW"/>
</dbReference>
<dbReference type="PANTHER" id="PTHR30408:SF13">
    <property type="entry name" value="TYPE I RESTRICTION ENZYME HINDI SPECIFICITY SUBUNIT"/>
    <property type="match status" value="1"/>
</dbReference>
<reference evidence="5" key="1">
    <citation type="submission" date="2013-11" db="EMBL/GenBank/DDBJ databases">
        <title>Draft genome sequence and annotation of the entomopathogenic bacteria, Xenorhabdus cabanillasi strain JM26 and Xenorhabdus szentirmai strain DSM 16338.</title>
        <authorList>
            <person name="Gualtieri M."/>
            <person name="Ogier J.C."/>
            <person name="Pages S."/>
            <person name="Givaudan A."/>
            <person name="Gaudriault S."/>
        </authorList>
    </citation>
    <scope>NUCLEOTIDE SEQUENCE [LARGE SCALE GENOMIC DNA]</scope>
    <source>
        <strain evidence="5">DSM 16338</strain>
    </source>
</reference>